<dbReference type="InterPro" id="IPR020568">
    <property type="entry name" value="Ribosomal_Su5_D2-typ_SF"/>
</dbReference>
<feature type="compositionally biased region" description="Basic residues" evidence="7">
    <location>
        <begin position="321"/>
        <end position="340"/>
    </location>
</feature>
<dbReference type="PANTHER" id="PTHR21569:SF1">
    <property type="entry name" value="SMALL RIBOSOMAL SUBUNIT PROTEIN US9M"/>
    <property type="match status" value="1"/>
</dbReference>
<accession>A0A2G5I539</accession>
<dbReference type="InterPro" id="IPR023035">
    <property type="entry name" value="Ribosomal_uS9_bac/plastid"/>
</dbReference>
<name>A0A2G5I539_CERBT</name>
<evidence type="ECO:0000313" key="8">
    <source>
        <dbReference type="EMBL" id="PIA99878.1"/>
    </source>
</evidence>
<evidence type="ECO:0000256" key="1">
    <source>
        <dbReference type="ARBA" id="ARBA00005251"/>
    </source>
</evidence>
<dbReference type="PANTHER" id="PTHR21569">
    <property type="entry name" value="RIBOSOMAL PROTEIN S9"/>
    <property type="match status" value="1"/>
</dbReference>
<dbReference type="Proteomes" id="UP001302367">
    <property type="component" value="Chromosome 3"/>
</dbReference>
<dbReference type="AlphaFoldDB" id="A0A2G5I539"/>
<evidence type="ECO:0000256" key="2">
    <source>
        <dbReference type="ARBA" id="ARBA00022980"/>
    </source>
</evidence>
<dbReference type="FunFam" id="3.30.230.10:FF:000001">
    <property type="entry name" value="30S ribosomal protein S9"/>
    <property type="match status" value="1"/>
</dbReference>
<dbReference type="PROSITE" id="PS00360">
    <property type="entry name" value="RIBOSOMAL_S9"/>
    <property type="match status" value="1"/>
</dbReference>
<evidence type="ECO:0000313" key="11">
    <source>
        <dbReference type="Proteomes" id="UP001302367"/>
    </source>
</evidence>
<evidence type="ECO:0000256" key="3">
    <source>
        <dbReference type="ARBA" id="ARBA00023274"/>
    </source>
</evidence>
<gene>
    <name evidence="8" type="ORF">CB0940_02709</name>
    <name evidence="9" type="ORF">RHO25_004475</name>
</gene>
<dbReference type="NCBIfam" id="NF001099">
    <property type="entry name" value="PRK00132.1"/>
    <property type="match status" value="1"/>
</dbReference>
<keyword evidence="3 6" id="KW-0687">Ribonucleoprotein</keyword>
<dbReference type="EMBL" id="CP134186">
    <property type="protein sequence ID" value="WPA99855.1"/>
    <property type="molecule type" value="Genomic_DNA"/>
</dbReference>
<dbReference type="GO" id="GO:0003735">
    <property type="term" value="F:structural constituent of ribosome"/>
    <property type="evidence" value="ECO:0007669"/>
    <property type="project" value="InterPro"/>
</dbReference>
<protein>
    <recommendedName>
        <fullName evidence="4">Small ribosomal subunit protein uS9m</fullName>
    </recommendedName>
    <alternativeName>
        <fullName evidence="5">37S ribosomal protein S9, mitochondrial</fullName>
    </alternativeName>
</protein>
<dbReference type="GO" id="GO:0005763">
    <property type="term" value="C:mitochondrial small ribosomal subunit"/>
    <property type="evidence" value="ECO:0007669"/>
    <property type="project" value="TreeGrafter"/>
</dbReference>
<dbReference type="InterPro" id="IPR000754">
    <property type="entry name" value="Ribosomal_uS9"/>
</dbReference>
<dbReference type="Pfam" id="PF00380">
    <property type="entry name" value="Ribosomal_S9"/>
    <property type="match status" value="1"/>
</dbReference>
<proteinExistence type="inferred from homology"/>
<reference evidence="8 10" key="1">
    <citation type="submission" date="2015-10" db="EMBL/GenBank/DDBJ databases">
        <title>The cercosporin biosynthetic gene cluster was horizontally transferred to several fungal lineages and shown to be expanded in Cercospora beticola based on microsynteny with recipient genomes.</title>
        <authorList>
            <person name="De Jonge R."/>
            <person name="Ebert M.K."/>
            <person name="Suttle J.C."/>
            <person name="Jurick Ii W.M."/>
            <person name="Secor G.A."/>
            <person name="Thomma B.P."/>
            <person name="Van De Peer Y."/>
            <person name="Bolton M.D."/>
        </authorList>
    </citation>
    <scope>NUCLEOTIDE SEQUENCE [LARGE SCALE GENOMIC DNA]</scope>
    <source>
        <strain evidence="8 10">09-40</strain>
    </source>
</reference>
<dbReference type="GO" id="GO:0003723">
    <property type="term" value="F:RNA binding"/>
    <property type="evidence" value="ECO:0007669"/>
    <property type="project" value="TreeGrafter"/>
</dbReference>
<sequence length="340" mass="38371">MESTLGRHCLRRVAAAYRSTPSWLRTTRRCMASINEDIRAAPEIPEENGQFVLDRQTPTATRAEIIETPMDRGRGRGGMNRPRRGGNQDDPRNHPILRRIRIVPASPSYFTATPRYTDDLLALSALLRKYQLLPVLPTGEAPRVAWKTIDQYKAEVAEPVRAKSYKMLLELLKRLNYIHPSLIPTEVTQALEKFKRLVQPHHNRPKPILVDKDGKSKAVGRRKSSTASVFVVEGEGKVLINGKALTDYFGRLHDRETAVWALKATQRLDKYNVWALAQGGGTTGQADAIALGLAKALLAHEPDLKPALRRARVITRDPRRVERKKPGKLKARKMPAWVKR</sequence>
<keyword evidence="11" id="KW-1185">Reference proteome</keyword>
<keyword evidence="2 6" id="KW-0689">Ribosomal protein</keyword>
<reference evidence="9 11" key="2">
    <citation type="submission" date="2023-09" db="EMBL/GenBank/DDBJ databases">
        <title>Complete-Gapless Cercospora beticola genome.</title>
        <authorList>
            <person name="Wyatt N.A."/>
            <person name="Spanner R.E."/>
            <person name="Bolton M.D."/>
        </authorList>
    </citation>
    <scope>NUCLEOTIDE SEQUENCE [LARGE SCALE GENOMIC DNA]</scope>
    <source>
        <strain evidence="9">Cb09-40</strain>
    </source>
</reference>
<dbReference type="InterPro" id="IPR014721">
    <property type="entry name" value="Ribsml_uS5_D2-typ_fold_subgr"/>
</dbReference>
<evidence type="ECO:0000256" key="4">
    <source>
        <dbReference type="ARBA" id="ARBA00039318"/>
    </source>
</evidence>
<dbReference type="GO" id="GO:0006412">
    <property type="term" value="P:translation"/>
    <property type="evidence" value="ECO:0007669"/>
    <property type="project" value="InterPro"/>
</dbReference>
<dbReference type="Gene3D" id="3.30.230.10">
    <property type="match status" value="1"/>
</dbReference>
<dbReference type="SUPFAM" id="SSF54211">
    <property type="entry name" value="Ribosomal protein S5 domain 2-like"/>
    <property type="match status" value="1"/>
</dbReference>
<evidence type="ECO:0000313" key="9">
    <source>
        <dbReference type="EMBL" id="WPA99855.1"/>
    </source>
</evidence>
<organism evidence="8 10">
    <name type="scientific">Cercospora beticola</name>
    <name type="common">Sugarbeet leaf spot fungus</name>
    <dbReference type="NCBI Taxonomy" id="122368"/>
    <lineage>
        <taxon>Eukaryota</taxon>
        <taxon>Fungi</taxon>
        <taxon>Dikarya</taxon>
        <taxon>Ascomycota</taxon>
        <taxon>Pezizomycotina</taxon>
        <taxon>Dothideomycetes</taxon>
        <taxon>Dothideomycetidae</taxon>
        <taxon>Mycosphaerellales</taxon>
        <taxon>Mycosphaerellaceae</taxon>
        <taxon>Cercospora</taxon>
    </lineage>
</organism>
<feature type="region of interest" description="Disordered" evidence="7">
    <location>
        <begin position="319"/>
        <end position="340"/>
    </location>
</feature>
<dbReference type="OrthoDB" id="10254627at2759"/>
<evidence type="ECO:0000256" key="7">
    <source>
        <dbReference type="SAM" id="MobiDB-lite"/>
    </source>
</evidence>
<evidence type="ECO:0000313" key="10">
    <source>
        <dbReference type="Proteomes" id="UP000230605"/>
    </source>
</evidence>
<feature type="region of interest" description="Disordered" evidence="7">
    <location>
        <begin position="70"/>
        <end position="94"/>
    </location>
</feature>
<comment type="similarity">
    <text evidence="1 6">Belongs to the universal ribosomal protein uS9 family.</text>
</comment>
<evidence type="ECO:0000256" key="5">
    <source>
        <dbReference type="ARBA" id="ARBA00042623"/>
    </source>
</evidence>
<dbReference type="EMBL" id="LKMD01000101">
    <property type="protein sequence ID" value="PIA99878.1"/>
    <property type="molecule type" value="Genomic_DNA"/>
</dbReference>
<dbReference type="InterPro" id="IPR020574">
    <property type="entry name" value="Ribosomal_uS9_CS"/>
</dbReference>
<evidence type="ECO:0000256" key="6">
    <source>
        <dbReference type="RuleBase" id="RU003815"/>
    </source>
</evidence>
<dbReference type="Proteomes" id="UP000230605">
    <property type="component" value="Chromosome 3"/>
</dbReference>